<feature type="region of interest" description="Disordered" evidence="3">
    <location>
        <begin position="425"/>
        <end position="456"/>
    </location>
</feature>
<evidence type="ECO:0000313" key="5">
    <source>
        <dbReference type="EMBL" id="JAS20352.1"/>
    </source>
</evidence>
<accession>A0A1B6D3S8</accession>
<organism evidence="5">
    <name type="scientific">Clastoptera arizonana</name>
    <name type="common">Arizona spittle bug</name>
    <dbReference type="NCBI Taxonomy" id="38151"/>
    <lineage>
        <taxon>Eukaryota</taxon>
        <taxon>Metazoa</taxon>
        <taxon>Ecdysozoa</taxon>
        <taxon>Arthropoda</taxon>
        <taxon>Hexapoda</taxon>
        <taxon>Insecta</taxon>
        <taxon>Pterygota</taxon>
        <taxon>Neoptera</taxon>
        <taxon>Paraneoptera</taxon>
        <taxon>Hemiptera</taxon>
        <taxon>Auchenorrhyncha</taxon>
        <taxon>Cercopoidea</taxon>
        <taxon>Clastopteridae</taxon>
        <taxon>Clastoptera</taxon>
    </lineage>
</organism>
<feature type="compositionally biased region" description="Polar residues" evidence="3">
    <location>
        <begin position="630"/>
        <end position="641"/>
    </location>
</feature>
<dbReference type="InterPro" id="IPR052398">
    <property type="entry name" value="Ubiquitin_hydrolase_53/54"/>
</dbReference>
<feature type="region of interest" description="Disordered" evidence="3">
    <location>
        <begin position="609"/>
        <end position="664"/>
    </location>
</feature>
<gene>
    <name evidence="5" type="ORF">g.21585</name>
</gene>
<dbReference type="InterPro" id="IPR038765">
    <property type="entry name" value="Papain-like_cys_pep_sf"/>
</dbReference>
<dbReference type="Gene3D" id="3.90.70.10">
    <property type="entry name" value="Cysteine proteinases"/>
    <property type="match status" value="1"/>
</dbReference>
<evidence type="ECO:0000256" key="2">
    <source>
        <dbReference type="ARBA" id="ARBA00022801"/>
    </source>
</evidence>
<protein>
    <recommendedName>
        <fullName evidence="4">USP domain-containing protein</fullName>
    </recommendedName>
</protein>
<dbReference type="CDD" id="cd02257">
    <property type="entry name" value="Peptidase_C19"/>
    <property type="match status" value="1"/>
</dbReference>
<feature type="compositionally biased region" description="Basic and acidic residues" evidence="3">
    <location>
        <begin position="737"/>
        <end position="752"/>
    </location>
</feature>
<feature type="region of interest" description="Disordered" evidence="3">
    <location>
        <begin position="731"/>
        <end position="752"/>
    </location>
</feature>
<dbReference type="SUPFAM" id="SSF54001">
    <property type="entry name" value="Cysteine proteinases"/>
    <property type="match status" value="1"/>
</dbReference>
<dbReference type="PANTHER" id="PTHR22975:SF9">
    <property type="entry name" value="ECHINUS SPLICE FORM 3"/>
    <property type="match status" value="1"/>
</dbReference>
<dbReference type="PROSITE" id="PS50235">
    <property type="entry name" value="USP_3"/>
    <property type="match status" value="1"/>
</dbReference>
<evidence type="ECO:0000256" key="1">
    <source>
        <dbReference type="ARBA" id="ARBA00022786"/>
    </source>
</evidence>
<sequence length="1833" mass="208188">MKDIKNSKKALFQITKVLWHLDIFRRSFRELVGHSCMAESCIFCALKELFAQLQFSHESALPPDALRRALAESFFDQQRFQLGFMDDAAECFENILLRIHYHITNGESEDLCNARHCISHQKFSMTLVEQSVCNACGATSEPLPFTQMVHYVSASALTSQAKQMVSHTKADLFGQLLKKAGGMGDIRDCPSACGAKIQIRRTLTNWPEIMSVGIIWDSERPSLDQVMALLGTLRTSLQLSDVFHTTPPLPNLSVYPHELVGVVTYYGKHYSTFFFHTKLKIWIYFDDATVREIGPKWEQVVEKCRRGRYQPLLLLFATPEGTPIDTSAAQNTFNKSDNKLQTTLPKSIILGCRRSLTPSPEKPSGLGLINQRRAVTPNPDQPQLEVIPPKSVLPLNDYQNLSHLQAAMFGGKVSDTVRHIFVNGHQKKSSSELVRRDSGNWSGDRNSASSSSSTSLENPYHYIIGKMHYRGSGNMPRSPTNKSVESSRHCDLGYDSYSLSSNDSIPLQQSLRHNLQLAQIPEGHQSQTGVLCNSYKIQNQSDDCERLCLEADQLLGRSEEAEDLETAISLCQAAAGKARAAMDAPYSNPQTATAARMKHNTCVMRARSLHKKLEQEEPTKYPEARHSREGSGSSNRGTHSRQNSRDKGNHSRQNSRDLIINGTNTQIQTKLKDTSNMAISESHTQKNIEIYATLPKCKKGGILTCSSKTKNVVEDEEYLMYDRPGRSLCSSRAKVNSKREPEKRARSEERNNKNFKEKEFGSNILFKEDKKTMKNDEGKQAKKQHKIRRKLLMGGLIRRKNRSMPDLREDEIILKKITVDDSNFGLKPEKQPGLSGYLSEGHLEFSGNPNLEKSKLMRKSLHGSKILHFAKVPPPPPIRTTSQLSKLDRPQLPLPNEPQSLPSIPINYVESITYANRDFLLMDEHHANKLTTTAQVHQEQSPKMGNDKMDYSVNDLETDLNGFPLPPYPSPLNSVVHSRQQSEDFPPPPPPISENIQNEEMCELINTNCLLTQVQQKRQQILAENETKECVKKYESDKCEESWLKELQTKQASLKEKSFSMDNNTDQIQLQNNDLNHNTIYQHSTYQHEINHFKSQNQAYNGNLHKVFKVQNTDQINSCLLSSKEENESFLDKISLPSLINVNPPMSSKDQQSTSVKDLKCRFEQINLSKQDLQVKDNKNIETSSILKENLSLPSNYESQSNKNYNIVSTNPILNDNLHSLVKINSQNSFKIGSTLELAHNHNEVHNLKTNGNECKLLNSVSLKQHFENSEPKKKNVKKKNVTFCEQVVLVATADDEENDSYIPNPIFERVLRSVLHKDSSLQDFKETSLQSIVPLKRTDSGSSTSNHSYQETPISENVNVPENFNQKLESTLYQEPLQNVSCGSDLHTLSVPDNNKIHEFLSPSYQHFNSHHILTTQQKIGPYPSSPILNSQKQSNFQSSMLNKNTSPQSTLNCFDNLPIHQTSYGNYLKKQSIKTQQSQLLQSELHNHNQMEYQSTQPQQNPMQPLPFSTTMSNQPTKLVCQNQLTISTPMNFYQYQNQQLKTCKTPILNSQFKGAANIDSNNQATPQDNKTANQHSLENPLLKHSLSLFHQTNSQNNVNQQRSPHVLIDTGIKSNIQHNAIRARSNTIYQQDLSPPEYYHPPPPSKFPNNFVMPRTDYHKISGTMNNGEQYIQDSYRQINPNYTETSVHVPQHLSESTNYQSHQSPRQHQQHNKHLFLGKNPNQVIQNHSAAQNPDQVYPNSFLNRGNNLHYLQQPPVSGISQSIKYQHLQTPRQVESLNRLTDKSTQFTTSHPSNRSNPCNLCRKKQVIMPAIYCLDCDFYMSRFKLKS</sequence>
<proteinExistence type="predicted"/>
<dbReference type="GO" id="GO:0016787">
    <property type="term" value="F:hydrolase activity"/>
    <property type="evidence" value="ECO:0007669"/>
    <property type="project" value="UniProtKB-KW"/>
</dbReference>
<feature type="compositionally biased region" description="Basic and acidic residues" evidence="3">
    <location>
        <begin position="429"/>
        <end position="438"/>
    </location>
</feature>
<reference evidence="5" key="1">
    <citation type="submission" date="2015-12" db="EMBL/GenBank/DDBJ databases">
        <title>De novo transcriptome assembly of four potential Pierce s Disease insect vectors from Arizona vineyards.</title>
        <authorList>
            <person name="Tassone E.E."/>
        </authorList>
    </citation>
    <scope>NUCLEOTIDE SEQUENCE</scope>
</reference>
<evidence type="ECO:0000259" key="4">
    <source>
        <dbReference type="PROSITE" id="PS50235"/>
    </source>
</evidence>
<keyword evidence="1" id="KW-0833">Ubl conjugation pathway</keyword>
<evidence type="ECO:0000256" key="3">
    <source>
        <dbReference type="SAM" id="MobiDB-lite"/>
    </source>
</evidence>
<dbReference type="PANTHER" id="PTHR22975">
    <property type="entry name" value="UBIQUITIN SPECIFIC PROTEINASE"/>
    <property type="match status" value="1"/>
</dbReference>
<name>A0A1B6D3S8_9HEMI</name>
<dbReference type="EMBL" id="GEDC01016946">
    <property type="protein sequence ID" value="JAS20352.1"/>
    <property type="molecule type" value="Transcribed_RNA"/>
</dbReference>
<dbReference type="InterPro" id="IPR028889">
    <property type="entry name" value="USP"/>
</dbReference>
<keyword evidence="2" id="KW-0378">Hydrolase</keyword>
<feature type="compositionally biased region" description="Basic and acidic residues" evidence="3">
    <location>
        <begin position="611"/>
        <end position="629"/>
    </location>
</feature>
<feature type="domain" description="USP" evidence="4">
    <location>
        <begin position="1"/>
        <end position="319"/>
    </location>
</feature>